<dbReference type="SMART" id="SM00389">
    <property type="entry name" value="HOX"/>
    <property type="match status" value="1"/>
</dbReference>
<gene>
    <name evidence="12" type="ORF">SSS_3426</name>
</gene>
<feature type="region of interest" description="Disordered" evidence="10">
    <location>
        <begin position="257"/>
        <end position="281"/>
    </location>
</feature>
<dbReference type="SUPFAM" id="SSF46689">
    <property type="entry name" value="Homeodomain-like"/>
    <property type="match status" value="1"/>
</dbReference>
<evidence type="ECO:0000256" key="7">
    <source>
        <dbReference type="ARBA" id="ARBA00069290"/>
    </source>
</evidence>
<dbReference type="Proteomes" id="UP000070412">
    <property type="component" value="Unassembled WGS sequence"/>
</dbReference>
<reference evidence="12" key="2">
    <citation type="submission" date="2020-01" db="EMBL/GenBank/DDBJ databases">
        <authorList>
            <person name="Korhonen P.K.K."/>
            <person name="Guangxu M.G."/>
            <person name="Wang T.W."/>
            <person name="Stroehlein A.J.S."/>
            <person name="Young N.D."/>
            <person name="Ang C.-S.A."/>
            <person name="Fernando D.W.F."/>
            <person name="Lu H.L."/>
            <person name="Taylor S.T."/>
            <person name="Ehtesham M.E.M."/>
            <person name="Najaraj S.H.N."/>
            <person name="Harsha G.H.G."/>
            <person name="Madugundu A.M."/>
            <person name="Renuse S.R."/>
            <person name="Holt D.H."/>
            <person name="Pandey A.P."/>
            <person name="Papenfuss A.P."/>
            <person name="Gasser R.B.G."/>
            <person name="Fischer K.F."/>
        </authorList>
    </citation>
    <scope>NUCLEOTIDE SEQUENCE</scope>
    <source>
        <strain evidence="12">SSS_KF_BRIS2020</strain>
    </source>
</reference>
<feature type="DNA-binding region" description="Homeobox" evidence="8">
    <location>
        <begin position="278"/>
        <end position="337"/>
    </location>
</feature>
<evidence type="ECO:0000256" key="8">
    <source>
        <dbReference type="PROSITE-ProRule" id="PRU00108"/>
    </source>
</evidence>
<evidence type="ECO:0000313" key="13">
    <source>
        <dbReference type="EnsemblMetazoa" id="KAF7490323.1"/>
    </source>
</evidence>
<evidence type="ECO:0000313" key="12">
    <source>
        <dbReference type="EMBL" id="KAF7490323.1"/>
    </source>
</evidence>
<dbReference type="Pfam" id="PF00046">
    <property type="entry name" value="Homeodomain"/>
    <property type="match status" value="1"/>
</dbReference>
<evidence type="ECO:0000256" key="1">
    <source>
        <dbReference type="ARBA" id="ARBA00004123"/>
    </source>
</evidence>
<protein>
    <recommendedName>
        <fullName evidence="7">Homeobox protein unc-4</fullName>
    </recommendedName>
</protein>
<name>A0A834R5Q3_SARSC</name>
<dbReference type="PRINTS" id="PR00031">
    <property type="entry name" value="HTHREPRESSR"/>
</dbReference>
<feature type="region of interest" description="Disordered" evidence="10">
    <location>
        <begin position="1"/>
        <end position="28"/>
    </location>
</feature>
<reference evidence="14" key="1">
    <citation type="journal article" date="2020" name="PLoS Negl. Trop. Dis.">
        <title>High-quality nuclear genome for Sarcoptes scabiei-A critical resource for a neglected parasite.</title>
        <authorList>
            <person name="Korhonen P.K."/>
            <person name="Gasser R.B."/>
            <person name="Ma G."/>
            <person name="Wang T."/>
            <person name="Stroehlein A.J."/>
            <person name="Young N.D."/>
            <person name="Ang C.S."/>
            <person name="Fernando D.D."/>
            <person name="Lu H.C."/>
            <person name="Taylor S."/>
            <person name="Reynolds S.L."/>
            <person name="Mofiz E."/>
            <person name="Najaraj S.H."/>
            <person name="Gowda H."/>
            <person name="Madugundu A."/>
            <person name="Renuse S."/>
            <person name="Holt D."/>
            <person name="Pandey A."/>
            <person name="Papenfuss A.T."/>
            <person name="Fischer K."/>
        </authorList>
    </citation>
    <scope>NUCLEOTIDE SEQUENCE [LARGE SCALE GENOMIC DNA]</scope>
</reference>
<dbReference type="InterPro" id="IPR017970">
    <property type="entry name" value="Homeobox_CS"/>
</dbReference>
<dbReference type="GO" id="GO:0000981">
    <property type="term" value="F:DNA-binding transcription factor activity, RNA polymerase II-specific"/>
    <property type="evidence" value="ECO:0007669"/>
    <property type="project" value="InterPro"/>
</dbReference>
<dbReference type="PANTHER" id="PTHR46255">
    <property type="entry name" value="SHORT STATURE HOMEOBOX"/>
    <property type="match status" value="1"/>
</dbReference>
<dbReference type="EMBL" id="WVUK01000062">
    <property type="protein sequence ID" value="KAF7490323.1"/>
    <property type="molecule type" value="Genomic_DNA"/>
</dbReference>
<feature type="compositionally biased region" description="Polar residues" evidence="10">
    <location>
        <begin position="596"/>
        <end position="606"/>
    </location>
</feature>
<evidence type="ECO:0000256" key="5">
    <source>
        <dbReference type="ARBA" id="ARBA00023242"/>
    </source>
</evidence>
<accession>A0A834R5Q3</accession>
<keyword evidence="14" id="KW-1185">Reference proteome</keyword>
<dbReference type="InterPro" id="IPR009057">
    <property type="entry name" value="Homeodomain-like_sf"/>
</dbReference>
<evidence type="ECO:0000256" key="4">
    <source>
        <dbReference type="ARBA" id="ARBA00023155"/>
    </source>
</evidence>
<dbReference type="OrthoDB" id="6159439at2759"/>
<feature type="compositionally biased region" description="Polar residues" evidence="10">
    <location>
        <begin position="8"/>
        <end position="17"/>
    </location>
</feature>
<dbReference type="InterPro" id="IPR000047">
    <property type="entry name" value="HTH_motif"/>
</dbReference>
<evidence type="ECO:0000259" key="11">
    <source>
        <dbReference type="PROSITE" id="PS50071"/>
    </source>
</evidence>
<evidence type="ECO:0000256" key="3">
    <source>
        <dbReference type="ARBA" id="ARBA00023125"/>
    </source>
</evidence>
<keyword evidence="5 8" id="KW-0539">Nucleus</keyword>
<feature type="compositionally biased region" description="Low complexity" evidence="10">
    <location>
        <begin position="207"/>
        <end position="222"/>
    </location>
</feature>
<dbReference type="FunFam" id="1.10.10.60:FF:000057">
    <property type="entry name" value="Short stature homeobox 2"/>
    <property type="match status" value="1"/>
</dbReference>
<comment type="similarity">
    <text evidence="6">Belongs to the paired homeobox family. Unc-4 subfamily.</text>
</comment>
<sequence>MLMGLQSHEMSSQLPGNPSSSLQSPTPPSSIYSVPNFLKNLTPITSTSTVPSMANESIYSKSLSSMMVERFNEIHQQLFKQPYSLVNTHFSPTALNHHHTSMFSLPNSNDLTLFLHRDKMLLNDRINFQDNTPILESVKQSSSDDECFNRQDQSSSSSSSSSSTFDLINDEELNVDIDCSTVETKESTEKVDDKLLITKSNKEEEISSITSASSPQYSPSSMERFDHKPDHPSVRLASSRQSLADQVPTSTFIYSPSSLMNDHHSHHHHHHHHNKIKQRRSRTNFTLDQLNELERLFDETHYPDAFMREELSQRLGLSEARVQVWFQNRRAKCRKHESQIQKNSLLINQSSTLNTPRNLKSYFMSNLRPPPPSCSIDLDHQYRNEFFPLSNLNLSNRSLSFGTISKLNSAQNTTESSTASSPLVLSNGQTTVNTTVSTTIPNLSTSITANSQQRLGLAGSNDNSSLSTLVPFTMAHCIPYLQHANFLQHYAALAASTAAVTQFGPSNGSNPSHLSHLPPQSVFANRPQSINLFDSFNRLSSRLPMPHLPLVEPSLSNNTSLMDQKKALENLSSRSDNGDGSSDLRSSPSRLSSSSQTVYQKSTEVK</sequence>
<dbReference type="CDD" id="cd00086">
    <property type="entry name" value="homeodomain"/>
    <property type="match status" value="1"/>
</dbReference>
<dbReference type="PANTHER" id="PTHR46255:SF3">
    <property type="entry name" value="HOMEOBOX DOMAIN-CONTAINING PROTEIN"/>
    <property type="match status" value="1"/>
</dbReference>
<reference evidence="13" key="3">
    <citation type="submission" date="2022-06" db="UniProtKB">
        <authorList>
            <consortium name="EnsemblMetazoa"/>
        </authorList>
    </citation>
    <scope>IDENTIFICATION</scope>
</reference>
<keyword evidence="3 8" id="KW-0238">DNA-binding</keyword>
<feature type="compositionally biased region" description="Low complexity" evidence="10">
    <location>
        <begin position="570"/>
        <end position="595"/>
    </location>
</feature>
<evidence type="ECO:0000256" key="9">
    <source>
        <dbReference type="RuleBase" id="RU000682"/>
    </source>
</evidence>
<dbReference type="GO" id="GO:1990837">
    <property type="term" value="F:sequence-specific double-stranded DNA binding"/>
    <property type="evidence" value="ECO:0007669"/>
    <property type="project" value="TreeGrafter"/>
</dbReference>
<dbReference type="PROSITE" id="PS50071">
    <property type="entry name" value="HOMEOBOX_2"/>
    <property type="match status" value="1"/>
</dbReference>
<feature type="compositionally biased region" description="Basic residues" evidence="10">
    <location>
        <begin position="264"/>
        <end position="281"/>
    </location>
</feature>
<feature type="region of interest" description="Disordered" evidence="10">
    <location>
        <begin position="568"/>
        <end position="606"/>
    </location>
</feature>
<evidence type="ECO:0000256" key="10">
    <source>
        <dbReference type="SAM" id="MobiDB-lite"/>
    </source>
</evidence>
<dbReference type="EnsemblMetazoa" id="SSS_3426s_mrna">
    <property type="protein sequence ID" value="KAF7490323.1"/>
    <property type="gene ID" value="SSS_3426"/>
</dbReference>
<dbReference type="Gene3D" id="1.10.10.60">
    <property type="entry name" value="Homeodomain-like"/>
    <property type="match status" value="1"/>
</dbReference>
<comment type="subcellular location">
    <subcellularLocation>
        <location evidence="1 8 9">Nucleus</location>
    </subcellularLocation>
</comment>
<keyword evidence="4 8" id="KW-0371">Homeobox</keyword>
<feature type="compositionally biased region" description="Low complexity" evidence="10">
    <location>
        <begin position="154"/>
        <end position="163"/>
    </location>
</feature>
<feature type="region of interest" description="Disordered" evidence="10">
    <location>
        <begin position="202"/>
        <end position="243"/>
    </location>
</feature>
<dbReference type="InterPro" id="IPR001356">
    <property type="entry name" value="HD"/>
</dbReference>
<dbReference type="GO" id="GO:0005634">
    <property type="term" value="C:nucleus"/>
    <property type="evidence" value="ECO:0007669"/>
    <property type="project" value="UniProtKB-SubCell"/>
</dbReference>
<dbReference type="InterPro" id="IPR052631">
    <property type="entry name" value="Paired_homeobox_Bicoid"/>
</dbReference>
<feature type="domain" description="Homeobox" evidence="11">
    <location>
        <begin position="276"/>
        <end position="336"/>
    </location>
</feature>
<dbReference type="AlphaFoldDB" id="A0A834R5Q3"/>
<evidence type="ECO:0000256" key="6">
    <source>
        <dbReference type="ARBA" id="ARBA00038351"/>
    </source>
</evidence>
<proteinExistence type="inferred from homology"/>
<evidence type="ECO:0000313" key="14">
    <source>
        <dbReference type="Proteomes" id="UP000070412"/>
    </source>
</evidence>
<dbReference type="PROSITE" id="PS00027">
    <property type="entry name" value="HOMEOBOX_1"/>
    <property type="match status" value="1"/>
</dbReference>
<feature type="region of interest" description="Disordered" evidence="10">
    <location>
        <begin position="139"/>
        <end position="165"/>
    </location>
</feature>
<organism evidence="12">
    <name type="scientific">Sarcoptes scabiei</name>
    <name type="common">Itch mite</name>
    <name type="synonym">Acarus scabiei</name>
    <dbReference type="NCBI Taxonomy" id="52283"/>
    <lineage>
        <taxon>Eukaryota</taxon>
        <taxon>Metazoa</taxon>
        <taxon>Ecdysozoa</taxon>
        <taxon>Arthropoda</taxon>
        <taxon>Chelicerata</taxon>
        <taxon>Arachnida</taxon>
        <taxon>Acari</taxon>
        <taxon>Acariformes</taxon>
        <taxon>Sarcoptiformes</taxon>
        <taxon>Astigmata</taxon>
        <taxon>Psoroptidia</taxon>
        <taxon>Sarcoptoidea</taxon>
        <taxon>Sarcoptidae</taxon>
        <taxon>Sarcoptinae</taxon>
        <taxon>Sarcoptes</taxon>
    </lineage>
</organism>
<keyword evidence="2" id="KW-0217">Developmental protein</keyword>
<feature type="compositionally biased region" description="Basic and acidic residues" evidence="10">
    <location>
        <begin position="223"/>
        <end position="233"/>
    </location>
</feature>
<evidence type="ECO:0000256" key="2">
    <source>
        <dbReference type="ARBA" id="ARBA00022473"/>
    </source>
</evidence>